<dbReference type="RefSeq" id="WP_106757288.1">
    <property type="nucleotide sequence ID" value="NZ_PXWF02000139.1"/>
</dbReference>
<name>A0A2U2HMR6_9BURK</name>
<protein>
    <recommendedName>
        <fullName evidence="4">DUF2846 domain-containing protein</fullName>
    </recommendedName>
</protein>
<evidence type="ECO:0000313" key="2">
    <source>
        <dbReference type="EMBL" id="PWF48800.1"/>
    </source>
</evidence>
<evidence type="ECO:0000313" key="3">
    <source>
        <dbReference type="Proteomes" id="UP000241421"/>
    </source>
</evidence>
<dbReference type="Proteomes" id="UP000241421">
    <property type="component" value="Unassembled WGS sequence"/>
</dbReference>
<keyword evidence="1" id="KW-0732">Signal</keyword>
<keyword evidence="3" id="KW-1185">Reference proteome</keyword>
<comment type="caution">
    <text evidence="2">The sequence shown here is derived from an EMBL/GenBank/DDBJ whole genome shotgun (WGS) entry which is preliminary data.</text>
</comment>
<sequence length="137" mass="14999">MKQILLLSLLAGLSLTATAQSAQDTSVYIRGYDAPAKTYPVYLTNFDRYKGAYDLSNGEVLSLRQHGRQMFATVGDRPEKELVAISRNVFVLKDKGLKMALRRDDGEVKGEVLLREPSMALGQAGNGAGHLRMAVGR</sequence>
<dbReference type="AlphaFoldDB" id="A0A2U2HMR6"/>
<evidence type="ECO:0000256" key="1">
    <source>
        <dbReference type="SAM" id="SignalP"/>
    </source>
</evidence>
<evidence type="ECO:0008006" key="4">
    <source>
        <dbReference type="Google" id="ProtNLM"/>
    </source>
</evidence>
<dbReference type="EMBL" id="PXWF02000139">
    <property type="protein sequence ID" value="PWF48800.1"/>
    <property type="molecule type" value="Genomic_DNA"/>
</dbReference>
<feature type="chain" id="PRO_5015755890" description="DUF2846 domain-containing protein" evidence="1">
    <location>
        <begin position="20"/>
        <end position="137"/>
    </location>
</feature>
<accession>A0A2U2HMR6</accession>
<reference evidence="2 3" key="1">
    <citation type="submission" date="2018-04" db="EMBL/GenBank/DDBJ databases">
        <title>Massilia violaceinigra sp. nov., a novel purple-pigmented bacterium isolated from Tianshan glacier, Xinjiang, China.</title>
        <authorList>
            <person name="Wang H."/>
        </authorList>
    </citation>
    <scope>NUCLEOTIDE SEQUENCE [LARGE SCALE GENOMIC DNA]</scope>
    <source>
        <strain evidence="2 3">B448-2</strain>
    </source>
</reference>
<proteinExistence type="predicted"/>
<dbReference type="OrthoDB" id="8759851at2"/>
<gene>
    <name evidence="2" type="ORF">C7C56_010015</name>
</gene>
<organism evidence="2 3">
    <name type="scientific">Massilia glaciei</name>
    <dbReference type="NCBI Taxonomy" id="1524097"/>
    <lineage>
        <taxon>Bacteria</taxon>
        <taxon>Pseudomonadati</taxon>
        <taxon>Pseudomonadota</taxon>
        <taxon>Betaproteobacteria</taxon>
        <taxon>Burkholderiales</taxon>
        <taxon>Oxalobacteraceae</taxon>
        <taxon>Telluria group</taxon>
        <taxon>Massilia</taxon>
    </lineage>
</organism>
<feature type="signal peptide" evidence="1">
    <location>
        <begin position="1"/>
        <end position="19"/>
    </location>
</feature>